<dbReference type="PANTHER" id="PTHR47053:SF1">
    <property type="entry name" value="MUREIN DD-ENDOPEPTIDASE MEPH-RELATED"/>
    <property type="match status" value="1"/>
</dbReference>
<reference evidence="6 7" key="1">
    <citation type="submission" date="2019-05" db="EMBL/GenBank/DDBJ databases">
        <title>Verrucobacter flavum gen. nov., sp. nov. a new member of the family Verrucomicrobiaceae.</title>
        <authorList>
            <person name="Szuroczki S."/>
            <person name="Abbaszade G."/>
            <person name="Szabo A."/>
            <person name="Felfoldi T."/>
            <person name="Schumann P."/>
            <person name="Boka K."/>
            <person name="Keki Z."/>
            <person name="Toumi M."/>
            <person name="Toth E."/>
        </authorList>
    </citation>
    <scope>NUCLEOTIDE SEQUENCE [LARGE SCALE GENOMIC DNA]</scope>
    <source>
        <strain evidence="6 7">MG-N-17</strain>
    </source>
</reference>
<dbReference type="GO" id="GO:0006508">
    <property type="term" value="P:proteolysis"/>
    <property type="evidence" value="ECO:0007669"/>
    <property type="project" value="UniProtKB-KW"/>
</dbReference>
<dbReference type="PANTHER" id="PTHR47053">
    <property type="entry name" value="MUREIN DD-ENDOPEPTIDASE MEPH-RELATED"/>
    <property type="match status" value="1"/>
</dbReference>
<evidence type="ECO:0000256" key="3">
    <source>
        <dbReference type="ARBA" id="ARBA00022801"/>
    </source>
</evidence>
<dbReference type="PROSITE" id="PS51935">
    <property type="entry name" value="NLPC_P60"/>
    <property type="match status" value="1"/>
</dbReference>
<dbReference type="InterPro" id="IPR051202">
    <property type="entry name" value="Peptidase_C40"/>
</dbReference>
<dbReference type="EMBL" id="VAUV01000024">
    <property type="protein sequence ID" value="TLD68467.1"/>
    <property type="molecule type" value="Genomic_DNA"/>
</dbReference>
<dbReference type="InterPro" id="IPR038765">
    <property type="entry name" value="Papain-like_cys_pep_sf"/>
</dbReference>
<feature type="domain" description="NlpC/P60" evidence="5">
    <location>
        <begin position="60"/>
        <end position="213"/>
    </location>
</feature>
<dbReference type="InterPro" id="IPR000064">
    <property type="entry name" value="NLP_P60_dom"/>
</dbReference>
<evidence type="ECO:0000256" key="2">
    <source>
        <dbReference type="ARBA" id="ARBA00022670"/>
    </source>
</evidence>
<comment type="caution">
    <text evidence="6">The sequence shown here is derived from an EMBL/GenBank/DDBJ whole genome shotgun (WGS) entry which is preliminary data.</text>
</comment>
<dbReference type="Proteomes" id="UP000306196">
    <property type="component" value="Unassembled WGS sequence"/>
</dbReference>
<sequence>MPDDYKDMTPCLLFRILVVAGLTVPMGVVAQTVKVEKEPVKPAAVSSMTAEELAGFEGYSPELQSLVRKALDLTKLNLRYQFGSAEPKAGGMDCSGAIYYLLRDSGVKSVPRQSDEICRWVMRRGVLYRTENVGALDETPFKALKPGDLLFWTGTYETSTPRELPISHVMMYLGKRKKDGKAVVFGASDGRSYEGQRRNGVSVFDFALPQRAAKSEFFGYGAIPKI</sequence>
<protein>
    <submittedName>
        <fullName evidence="6">NlpC/P60 family protein</fullName>
    </submittedName>
</protein>
<dbReference type="Pfam" id="PF00877">
    <property type="entry name" value="NLPC_P60"/>
    <property type="match status" value="1"/>
</dbReference>
<keyword evidence="2" id="KW-0645">Protease</keyword>
<name>A0A5R8K7Z1_9BACT</name>
<dbReference type="SUPFAM" id="SSF54001">
    <property type="entry name" value="Cysteine proteinases"/>
    <property type="match status" value="1"/>
</dbReference>
<dbReference type="GO" id="GO:0008234">
    <property type="term" value="F:cysteine-type peptidase activity"/>
    <property type="evidence" value="ECO:0007669"/>
    <property type="project" value="UniProtKB-KW"/>
</dbReference>
<accession>A0A5R8K7Z1</accession>
<comment type="similarity">
    <text evidence="1">Belongs to the peptidase C40 family.</text>
</comment>
<keyword evidence="4" id="KW-0788">Thiol protease</keyword>
<dbReference type="Gene3D" id="3.90.1720.10">
    <property type="entry name" value="endopeptidase domain like (from Nostoc punctiforme)"/>
    <property type="match status" value="1"/>
</dbReference>
<evidence type="ECO:0000313" key="7">
    <source>
        <dbReference type="Proteomes" id="UP000306196"/>
    </source>
</evidence>
<dbReference type="AlphaFoldDB" id="A0A5R8K7Z1"/>
<keyword evidence="7" id="KW-1185">Reference proteome</keyword>
<proteinExistence type="inferred from homology"/>
<evidence type="ECO:0000256" key="4">
    <source>
        <dbReference type="ARBA" id="ARBA00022807"/>
    </source>
</evidence>
<dbReference type="OrthoDB" id="9813368at2"/>
<gene>
    <name evidence="6" type="ORF">FEM03_22450</name>
</gene>
<evidence type="ECO:0000313" key="6">
    <source>
        <dbReference type="EMBL" id="TLD68467.1"/>
    </source>
</evidence>
<keyword evidence="3" id="KW-0378">Hydrolase</keyword>
<evidence type="ECO:0000259" key="5">
    <source>
        <dbReference type="PROSITE" id="PS51935"/>
    </source>
</evidence>
<evidence type="ECO:0000256" key="1">
    <source>
        <dbReference type="ARBA" id="ARBA00007074"/>
    </source>
</evidence>
<organism evidence="6 7">
    <name type="scientific">Phragmitibacter flavus</name>
    <dbReference type="NCBI Taxonomy" id="2576071"/>
    <lineage>
        <taxon>Bacteria</taxon>
        <taxon>Pseudomonadati</taxon>
        <taxon>Verrucomicrobiota</taxon>
        <taxon>Verrucomicrobiia</taxon>
        <taxon>Verrucomicrobiales</taxon>
        <taxon>Verrucomicrobiaceae</taxon>
        <taxon>Phragmitibacter</taxon>
    </lineage>
</organism>